<keyword evidence="8" id="KW-1185">Reference proteome</keyword>
<protein>
    <submittedName>
        <fullName evidence="7">CAPN3</fullName>
        <ecNumber evidence="7">3.4.22.54</ecNumber>
    </submittedName>
</protein>
<dbReference type="InterPro" id="IPR036213">
    <property type="entry name" value="Calpain_III_sf"/>
</dbReference>
<feature type="region of interest" description="Disordered" evidence="5">
    <location>
        <begin position="94"/>
        <end position="125"/>
    </location>
</feature>
<dbReference type="PANTHER" id="PTHR10183:SF379">
    <property type="entry name" value="CALPAIN-5"/>
    <property type="match status" value="1"/>
</dbReference>
<comment type="similarity">
    <text evidence="1">Belongs to the peptidase C2 family.</text>
</comment>
<comment type="caution">
    <text evidence="7">The sequence shown here is derived from an EMBL/GenBank/DDBJ whole genome shotgun (WGS) entry which is preliminary data.</text>
</comment>
<reference evidence="7" key="1">
    <citation type="submission" date="2021-01" db="EMBL/GenBank/DDBJ databases">
        <authorList>
            <person name="Li R."/>
            <person name="Bekaert M."/>
        </authorList>
    </citation>
    <scope>NUCLEOTIDE SEQUENCE</scope>
    <source>
        <strain evidence="7">Farmed</strain>
    </source>
</reference>
<dbReference type="GO" id="GO:0006508">
    <property type="term" value="P:proteolysis"/>
    <property type="evidence" value="ECO:0007669"/>
    <property type="project" value="UniProtKB-KW"/>
</dbReference>
<dbReference type="Gene3D" id="2.60.120.380">
    <property type="match status" value="1"/>
</dbReference>
<dbReference type="SUPFAM" id="SSF49758">
    <property type="entry name" value="Calpain large subunit, middle domain (domain III)"/>
    <property type="match status" value="1"/>
</dbReference>
<accession>A0A812BZJ0</accession>
<dbReference type="OrthoDB" id="424753at2759"/>
<feature type="region of interest" description="Disordered" evidence="5">
    <location>
        <begin position="147"/>
        <end position="220"/>
    </location>
</feature>
<feature type="compositionally biased region" description="Low complexity" evidence="5">
    <location>
        <begin position="190"/>
        <end position="203"/>
    </location>
</feature>
<sequence length="618" mass="68434">MERFQPLQNKDDDEYWLTVEDFRCNFGSMIICSNSEPYIQEGLNVTRKYNRSDQHFVMQTPHQTPQLAKAKSACLKIRSWSLTDNYTAEIPNSTTTKKVTSSESLGHRKISPENTPGSSDSSKGSFNEKVFQYEHFSSPVKAVSPELLTSKKSPTTSPPFAGVRRKISYQPPGRSPLASEGSFDEQSNEASIGNASTSSSSIIAERRQSRPLLRGKSVSPSRELLHECAMPLSLDSSTLNLSSSSKDLLSLFSTMKDSSMVSGHLANSDRTPPTSPKSEDEGLKSLTRHSNRASLGQSDKRTSNSEVISTEAVLPNRNTSSEVENRNSTAGAKLTMQGSHIGETTSDFGSLVQIVKVRMKSASGRTISGGQDPSTSKVLPNRKLGRYERLALFCHSSSDGSQGVSTAVPVSQDSNLKLVGNQARKTSLGAISTLSESNFLASKMDRFSPTGGWSQLVNYHGTWHKRKFEEDIDQCPRVLLTIHKLDLWKTDLDPAFSGRSHVIISLLQDYRHGSSTANSLLQPIGFKVYKTKNPEKDEKRALNKLNLVCNETSNGVRRELVKRMNLEQGNYFIVPFCPNKDHEGEFIVRVLGERNAKDKPEWYVSNFFPLSFGQIKSP</sequence>
<evidence type="ECO:0000256" key="2">
    <source>
        <dbReference type="ARBA" id="ARBA00022670"/>
    </source>
</evidence>
<evidence type="ECO:0000313" key="8">
    <source>
        <dbReference type="Proteomes" id="UP000597762"/>
    </source>
</evidence>
<proteinExistence type="inferred from homology"/>
<keyword evidence="4" id="KW-0788">Thiol protease</keyword>
<evidence type="ECO:0000313" key="7">
    <source>
        <dbReference type="EMBL" id="CAE1247665.1"/>
    </source>
</evidence>
<dbReference type="GO" id="GO:0005737">
    <property type="term" value="C:cytoplasm"/>
    <property type="evidence" value="ECO:0007669"/>
    <property type="project" value="TreeGrafter"/>
</dbReference>
<evidence type="ECO:0000256" key="1">
    <source>
        <dbReference type="ARBA" id="ARBA00007623"/>
    </source>
</evidence>
<feature type="region of interest" description="Disordered" evidence="5">
    <location>
        <begin position="261"/>
        <end position="310"/>
    </location>
</feature>
<dbReference type="AlphaFoldDB" id="A0A812BZJ0"/>
<evidence type="ECO:0000256" key="3">
    <source>
        <dbReference type="ARBA" id="ARBA00022801"/>
    </source>
</evidence>
<dbReference type="EMBL" id="CAHIKZ030000977">
    <property type="protein sequence ID" value="CAE1247665.1"/>
    <property type="molecule type" value="Genomic_DNA"/>
</dbReference>
<feature type="compositionally biased region" description="Low complexity" evidence="5">
    <location>
        <begin position="94"/>
        <end position="104"/>
    </location>
</feature>
<dbReference type="PANTHER" id="PTHR10183">
    <property type="entry name" value="CALPAIN"/>
    <property type="match status" value="1"/>
</dbReference>
<organism evidence="7 8">
    <name type="scientific">Acanthosepion pharaonis</name>
    <name type="common">Pharaoh cuttlefish</name>
    <name type="synonym">Sepia pharaonis</name>
    <dbReference type="NCBI Taxonomy" id="158019"/>
    <lineage>
        <taxon>Eukaryota</taxon>
        <taxon>Metazoa</taxon>
        <taxon>Spiralia</taxon>
        <taxon>Lophotrochozoa</taxon>
        <taxon>Mollusca</taxon>
        <taxon>Cephalopoda</taxon>
        <taxon>Coleoidea</taxon>
        <taxon>Decapodiformes</taxon>
        <taxon>Sepiida</taxon>
        <taxon>Sepiina</taxon>
        <taxon>Sepiidae</taxon>
        <taxon>Acanthosepion</taxon>
    </lineage>
</organism>
<gene>
    <name evidence="7" type="ORF">SPHA_25769</name>
</gene>
<name>A0A812BZJ0_ACAPH</name>
<dbReference type="InterPro" id="IPR022682">
    <property type="entry name" value="Calpain_domain_III"/>
</dbReference>
<evidence type="ECO:0000259" key="6">
    <source>
        <dbReference type="Pfam" id="PF01067"/>
    </source>
</evidence>
<keyword evidence="2" id="KW-0645">Protease</keyword>
<dbReference type="Proteomes" id="UP000597762">
    <property type="component" value="Unassembled WGS sequence"/>
</dbReference>
<feature type="compositionally biased region" description="Polar residues" evidence="5">
    <location>
        <begin position="112"/>
        <end position="125"/>
    </location>
</feature>
<keyword evidence="3 7" id="KW-0378">Hydrolase</keyword>
<feature type="domain" description="Peptidase C2 calpain large subunit" evidence="6">
    <location>
        <begin position="486"/>
        <end position="590"/>
    </location>
</feature>
<dbReference type="EC" id="3.4.22.54" evidence="7"/>
<evidence type="ECO:0000256" key="4">
    <source>
        <dbReference type="ARBA" id="ARBA00022807"/>
    </source>
</evidence>
<dbReference type="Pfam" id="PF01067">
    <property type="entry name" value="Calpain_III"/>
    <property type="match status" value="1"/>
</dbReference>
<dbReference type="GO" id="GO:0004198">
    <property type="term" value="F:calcium-dependent cysteine-type endopeptidase activity"/>
    <property type="evidence" value="ECO:0007669"/>
    <property type="project" value="UniProtKB-EC"/>
</dbReference>
<dbReference type="InterPro" id="IPR022684">
    <property type="entry name" value="Calpain_cysteine_protease"/>
</dbReference>
<evidence type="ECO:0000256" key="5">
    <source>
        <dbReference type="SAM" id="MobiDB-lite"/>
    </source>
</evidence>